<comment type="caution">
    <text evidence="4">The sequence shown here is derived from an EMBL/GenBank/DDBJ whole genome shotgun (WGS) entry which is preliminary data.</text>
</comment>
<accession>A0A4R9A7T0</accession>
<feature type="transmembrane region" description="Helical" evidence="3">
    <location>
        <begin position="302"/>
        <end position="327"/>
    </location>
</feature>
<sequence>MTVGETDAAVTPQKGAARTGDRGGHSAVRVPRWLSRPPARKRKPPTPVAPNELRWWSGVVWLLLSALLLGFVGHVVVLGALQQSRSQSQLYQELRTNLAQAIVPLGQLDGDSKPTAAGTPIALLEVPSLGISEVVVEGTTGDDLRLGPGHRRDTVLPGQQGTSVIFGRQAAYGGTFRALGRLQPGDAITVTTGQGVSTFEVFGVRRAGDLLPTPLDGGQGRLELVTGDGPALAPTGALHIDATLTGEVRETPSRVFTSAVLAPAELAMQPDSDSGLPTLFWLQWLVLASIAVRWLLRTWGGAQAWIVGVPTLLALGAATADSAIGMLPNLL</sequence>
<organism evidence="4 5">
    <name type="scientific">Cryobacterium frigoriphilum</name>
    <dbReference type="NCBI Taxonomy" id="1259150"/>
    <lineage>
        <taxon>Bacteria</taxon>
        <taxon>Bacillati</taxon>
        <taxon>Actinomycetota</taxon>
        <taxon>Actinomycetes</taxon>
        <taxon>Micrococcales</taxon>
        <taxon>Microbacteriaceae</taxon>
        <taxon>Cryobacterium</taxon>
    </lineage>
</organism>
<dbReference type="AlphaFoldDB" id="A0A4R9A7T0"/>
<evidence type="ECO:0000256" key="2">
    <source>
        <dbReference type="SAM" id="MobiDB-lite"/>
    </source>
</evidence>
<evidence type="ECO:0000313" key="5">
    <source>
        <dbReference type="Proteomes" id="UP000297447"/>
    </source>
</evidence>
<dbReference type="SUPFAM" id="SSF63817">
    <property type="entry name" value="Sortase"/>
    <property type="match status" value="1"/>
</dbReference>
<keyword evidence="3" id="KW-0812">Transmembrane</keyword>
<dbReference type="GO" id="GO:0016787">
    <property type="term" value="F:hydrolase activity"/>
    <property type="evidence" value="ECO:0007669"/>
    <property type="project" value="UniProtKB-KW"/>
</dbReference>
<dbReference type="RefSeq" id="WP_134518568.1">
    <property type="nucleotide sequence ID" value="NZ_SOHE01000021.1"/>
</dbReference>
<keyword evidence="5" id="KW-1185">Reference proteome</keyword>
<evidence type="ECO:0000256" key="1">
    <source>
        <dbReference type="ARBA" id="ARBA00022801"/>
    </source>
</evidence>
<dbReference type="OrthoDB" id="5242879at2"/>
<proteinExistence type="predicted"/>
<keyword evidence="1" id="KW-0378">Hydrolase</keyword>
<dbReference type="EMBL" id="SOHE01000021">
    <property type="protein sequence ID" value="TFD53460.1"/>
    <property type="molecule type" value="Genomic_DNA"/>
</dbReference>
<keyword evidence="3" id="KW-0472">Membrane</keyword>
<protein>
    <submittedName>
        <fullName evidence="4">Sortase</fullName>
    </submittedName>
</protein>
<evidence type="ECO:0000313" key="4">
    <source>
        <dbReference type="EMBL" id="TFD53460.1"/>
    </source>
</evidence>
<dbReference type="Proteomes" id="UP000297447">
    <property type="component" value="Unassembled WGS sequence"/>
</dbReference>
<feature type="region of interest" description="Disordered" evidence="2">
    <location>
        <begin position="1"/>
        <end position="48"/>
    </location>
</feature>
<feature type="transmembrane region" description="Helical" evidence="3">
    <location>
        <begin position="59"/>
        <end position="81"/>
    </location>
</feature>
<gene>
    <name evidence="4" type="ORF">E3T55_05460</name>
</gene>
<dbReference type="InterPro" id="IPR005754">
    <property type="entry name" value="Sortase"/>
</dbReference>
<dbReference type="Gene3D" id="2.40.260.10">
    <property type="entry name" value="Sortase"/>
    <property type="match status" value="1"/>
</dbReference>
<reference evidence="4 5" key="1">
    <citation type="submission" date="2019-03" db="EMBL/GenBank/DDBJ databases">
        <title>Genomics of glacier-inhabiting Cryobacterium strains.</title>
        <authorList>
            <person name="Liu Q."/>
            <person name="Xin Y.-H."/>
        </authorList>
    </citation>
    <scope>NUCLEOTIDE SEQUENCE [LARGE SCALE GENOMIC DNA]</scope>
    <source>
        <strain evidence="4 5">Hh14</strain>
    </source>
</reference>
<dbReference type="InterPro" id="IPR023365">
    <property type="entry name" value="Sortase_dom-sf"/>
</dbReference>
<keyword evidence="3" id="KW-1133">Transmembrane helix</keyword>
<evidence type="ECO:0000256" key="3">
    <source>
        <dbReference type="SAM" id="Phobius"/>
    </source>
</evidence>
<dbReference type="Pfam" id="PF04203">
    <property type="entry name" value="Sortase"/>
    <property type="match status" value="1"/>
</dbReference>
<name>A0A4R9A7T0_9MICO</name>